<dbReference type="EC" id="5.6.2.3" evidence="11 12"/>
<evidence type="ECO:0000259" key="13">
    <source>
        <dbReference type="PROSITE" id="PS51199"/>
    </source>
</evidence>
<dbReference type="FunFam" id="3.40.50.300:FF:000351">
    <property type="entry name" value="Replicative DNA helicase"/>
    <property type="match status" value="1"/>
</dbReference>
<dbReference type="RefSeq" id="WP_034747540.1">
    <property type="nucleotide sequence ID" value="NZ_BAUT01000037.1"/>
</dbReference>
<keyword evidence="15" id="KW-1185">Reference proteome</keyword>
<dbReference type="GO" id="GO:0005524">
    <property type="term" value="F:ATP binding"/>
    <property type="evidence" value="ECO:0007669"/>
    <property type="project" value="UniProtKB-UniRule"/>
</dbReference>
<comment type="catalytic activity">
    <reaction evidence="10 12">
        <text>ATP + H2O = ADP + phosphate + H(+)</text>
        <dbReference type="Rhea" id="RHEA:13065"/>
        <dbReference type="ChEBI" id="CHEBI:15377"/>
        <dbReference type="ChEBI" id="CHEBI:15378"/>
        <dbReference type="ChEBI" id="CHEBI:30616"/>
        <dbReference type="ChEBI" id="CHEBI:43474"/>
        <dbReference type="ChEBI" id="CHEBI:456216"/>
        <dbReference type="EC" id="5.6.2.3"/>
    </reaction>
</comment>
<dbReference type="InterPro" id="IPR027417">
    <property type="entry name" value="P-loop_NTPase"/>
</dbReference>
<dbReference type="Proteomes" id="UP000018890">
    <property type="component" value="Unassembled WGS sequence"/>
</dbReference>
<dbReference type="NCBIfam" id="TIGR00665">
    <property type="entry name" value="DnaB"/>
    <property type="match status" value="1"/>
</dbReference>
<evidence type="ECO:0000256" key="1">
    <source>
        <dbReference type="ARBA" id="ARBA00008428"/>
    </source>
</evidence>
<dbReference type="CDD" id="cd00984">
    <property type="entry name" value="DnaB_C"/>
    <property type="match status" value="1"/>
</dbReference>
<keyword evidence="4 12" id="KW-0547">Nucleotide-binding</keyword>
<name>W4Q4Y7_9BACI</name>
<evidence type="ECO:0000256" key="9">
    <source>
        <dbReference type="ARBA" id="ARBA00023235"/>
    </source>
</evidence>
<proteinExistence type="inferred from homology"/>
<organism evidence="14 15">
    <name type="scientific">Halalkalibacter wakoensis JCM 9140</name>
    <dbReference type="NCBI Taxonomy" id="1236970"/>
    <lineage>
        <taxon>Bacteria</taxon>
        <taxon>Bacillati</taxon>
        <taxon>Bacillota</taxon>
        <taxon>Bacilli</taxon>
        <taxon>Bacillales</taxon>
        <taxon>Bacillaceae</taxon>
        <taxon>Halalkalibacter</taxon>
    </lineage>
</organism>
<dbReference type="SUPFAM" id="SSF48024">
    <property type="entry name" value="N-terminal domain of DnaB helicase"/>
    <property type="match status" value="1"/>
</dbReference>
<dbReference type="OrthoDB" id="9773982at2"/>
<keyword evidence="9" id="KW-0413">Isomerase</keyword>
<dbReference type="Gene3D" id="3.40.50.300">
    <property type="entry name" value="P-loop containing nucleotide triphosphate hydrolases"/>
    <property type="match status" value="1"/>
</dbReference>
<dbReference type="SUPFAM" id="SSF52540">
    <property type="entry name" value="P-loop containing nucleoside triphosphate hydrolases"/>
    <property type="match status" value="1"/>
</dbReference>
<evidence type="ECO:0000256" key="5">
    <source>
        <dbReference type="ARBA" id="ARBA00022801"/>
    </source>
</evidence>
<comment type="function">
    <text evidence="12">The main replicative DNA helicase, it participates in initiation and elongation during chromosome replication. Travels ahead of the DNA replisome, separating dsDNA into templates for DNA synthesis. A processive ATP-dependent 5'-3' DNA helicase it has DNA-dependent ATPase activity.</text>
</comment>
<dbReference type="PROSITE" id="PS51199">
    <property type="entry name" value="SF4_HELICASE"/>
    <property type="match status" value="1"/>
</dbReference>
<dbReference type="InterPro" id="IPR007692">
    <property type="entry name" value="DNA_helicase_DnaB"/>
</dbReference>
<dbReference type="InterPro" id="IPR036185">
    <property type="entry name" value="DNA_heli_DnaB-like_N_sf"/>
</dbReference>
<accession>W4Q4Y7</accession>
<dbReference type="InterPro" id="IPR007693">
    <property type="entry name" value="DNA_helicase_DnaB-like_N"/>
</dbReference>
<dbReference type="GO" id="GO:0006269">
    <property type="term" value="P:DNA replication, synthesis of primer"/>
    <property type="evidence" value="ECO:0007669"/>
    <property type="project" value="UniProtKB-UniRule"/>
</dbReference>
<dbReference type="GO" id="GO:1990077">
    <property type="term" value="C:primosome complex"/>
    <property type="evidence" value="ECO:0007669"/>
    <property type="project" value="UniProtKB-UniRule"/>
</dbReference>
<evidence type="ECO:0000256" key="8">
    <source>
        <dbReference type="ARBA" id="ARBA00023125"/>
    </source>
</evidence>
<dbReference type="Pfam" id="PF03796">
    <property type="entry name" value="DnaB_C"/>
    <property type="match status" value="1"/>
</dbReference>
<dbReference type="AlphaFoldDB" id="W4Q4Y7"/>
<evidence type="ECO:0000256" key="4">
    <source>
        <dbReference type="ARBA" id="ARBA00022741"/>
    </source>
</evidence>
<dbReference type="STRING" id="1236970.JCM9140_3115"/>
<evidence type="ECO:0000313" key="15">
    <source>
        <dbReference type="Proteomes" id="UP000018890"/>
    </source>
</evidence>
<evidence type="ECO:0000256" key="6">
    <source>
        <dbReference type="ARBA" id="ARBA00022806"/>
    </source>
</evidence>
<keyword evidence="3 12" id="KW-0235">DNA replication</keyword>
<evidence type="ECO:0000256" key="7">
    <source>
        <dbReference type="ARBA" id="ARBA00022840"/>
    </source>
</evidence>
<dbReference type="InterPro" id="IPR016136">
    <property type="entry name" value="DNA_helicase_N/primase_C"/>
</dbReference>
<sequence length="427" mass="48578">MSEIAREAEQAVLGSILINPELIKECSLDQEHFFERRHQILFRAMRHLEKSEKPVDTINLVTILGETLVNTGGFEYIVDLSNSVATTANFVYHEELVLEAFRIREASKKAKTFTESSSDEGIGELVEDLQSIMELTKKKKYRSKKDILMDVVDRIHSPKAELTGIPSGLFELDRMTGGWQKQDLIIVAARPSIGKTAFALNMGGTNCRKGGVTTIFSLEMQDVQLAFRFLSAEGNIDGQKWKNPSKLFSSEDYRKATNAISGMEKWDLEIVDDAGLTVSDIRSRMREIKRKYPDKDHLIIIDYLQLIRGKGKENRQQEVSEISRSLKALAREMDMPVIALSQLSRGVESRQDKRPMMSDIRESGSIEQDADVVAFLYRDDYYDKESENQNIIEIILAKQRNGPIGTVEAAFIKEYGKFVNLDRRHNE</sequence>
<keyword evidence="2 12" id="KW-0639">Primosome</keyword>
<dbReference type="GO" id="GO:0016887">
    <property type="term" value="F:ATP hydrolysis activity"/>
    <property type="evidence" value="ECO:0007669"/>
    <property type="project" value="RHEA"/>
</dbReference>
<evidence type="ECO:0000256" key="12">
    <source>
        <dbReference type="RuleBase" id="RU362085"/>
    </source>
</evidence>
<dbReference type="Pfam" id="PF00772">
    <property type="entry name" value="DnaB"/>
    <property type="match status" value="1"/>
</dbReference>
<evidence type="ECO:0000256" key="10">
    <source>
        <dbReference type="ARBA" id="ARBA00048954"/>
    </source>
</evidence>
<keyword evidence="8 12" id="KW-0238">DNA-binding</keyword>
<dbReference type="PANTHER" id="PTHR30153">
    <property type="entry name" value="REPLICATIVE DNA HELICASE DNAB"/>
    <property type="match status" value="1"/>
</dbReference>
<dbReference type="Gene3D" id="1.10.860.10">
    <property type="entry name" value="DNAb Helicase, Chain A"/>
    <property type="match status" value="1"/>
</dbReference>
<dbReference type="GO" id="GO:0043139">
    <property type="term" value="F:5'-3' DNA helicase activity"/>
    <property type="evidence" value="ECO:0007669"/>
    <property type="project" value="UniProtKB-EC"/>
</dbReference>
<keyword evidence="6 12" id="KW-0347">Helicase</keyword>
<dbReference type="GO" id="GO:0005829">
    <property type="term" value="C:cytosol"/>
    <property type="evidence" value="ECO:0007669"/>
    <property type="project" value="TreeGrafter"/>
</dbReference>
<comment type="similarity">
    <text evidence="1 12">Belongs to the helicase family. DnaB subfamily.</text>
</comment>
<evidence type="ECO:0000256" key="11">
    <source>
        <dbReference type="NCBIfam" id="TIGR00665"/>
    </source>
</evidence>
<gene>
    <name evidence="14" type="ORF">JCM9140_3115</name>
</gene>
<dbReference type="PANTHER" id="PTHR30153:SF2">
    <property type="entry name" value="REPLICATIVE DNA HELICASE"/>
    <property type="match status" value="1"/>
</dbReference>
<evidence type="ECO:0000313" key="14">
    <source>
        <dbReference type="EMBL" id="GAE27005.1"/>
    </source>
</evidence>
<reference evidence="14" key="1">
    <citation type="journal article" date="2014" name="Genome Announc.">
        <title>Draft Genome Sequences of Three Alkaliphilic Bacillus Strains, Bacillus wakoensis JCM 9140T, Bacillus akibai JCM 9157T, and Bacillus hemicellulosilyticus JCM 9152T.</title>
        <authorList>
            <person name="Yuki M."/>
            <person name="Oshima K."/>
            <person name="Suda W."/>
            <person name="Oshida Y."/>
            <person name="Kitamura K."/>
            <person name="Iida T."/>
            <person name="Hattori M."/>
            <person name="Ohkuma M."/>
        </authorList>
    </citation>
    <scope>NUCLEOTIDE SEQUENCE [LARGE SCALE GENOMIC DNA]</scope>
    <source>
        <strain evidence="14">JCM 9140</strain>
    </source>
</reference>
<keyword evidence="5 12" id="KW-0378">Hydrolase</keyword>
<comment type="caution">
    <text evidence="14">The sequence shown here is derived from an EMBL/GenBank/DDBJ whole genome shotgun (WGS) entry which is preliminary data.</text>
</comment>
<dbReference type="GO" id="GO:0003677">
    <property type="term" value="F:DNA binding"/>
    <property type="evidence" value="ECO:0007669"/>
    <property type="project" value="UniProtKB-UniRule"/>
</dbReference>
<dbReference type="InterPro" id="IPR007694">
    <property type="entry name" value="DNA_helicase_DnaB-like_C"/>
</dbReference>
<keyword evidence="7 12" id="KW-0067">ATP-binding</keyword>
<evidence type="ECO:0000256" key="3">
    <source>
        <dbReference type="ARBA" id="ARBA00022705"/>
    </source>
</evidence>
<protein>
    <recommendedName>
        <fullName evidence="11 12">Replicative DNA helicase</fullName>
        <ecNumber evidence="11 12">5.6.2.3</ecNumber>
    </recommendedName>
</protein>
<dbReference type="EMBL" id="BAUT01000037">
    <property type="protein sequence ID" value="GAE27005.1"/>
    <property type="molecule type" value="Genomic_DNA"/>
</dbReference>
<evidence type="ECO:0000256" key="2">
    <source>
        <dbReference type="ARBA" id="ARBA00022515"/>
    </source>
</evidence>
<feature type="domain" description="SF4 helicase" evidence="13">
    <location>
        <begin position="158"/>
        <end position="425"/>
    </location>
</feature>